<protein>
    <recommendedName>
        <fullName evidence="3">HEPN domain-containing protein</fullName>
    </recommendedName>
</protein>
<reference evidence="1 2" key="1">
    <citation type="submission" date="2017-08" db="EMBL/GenBank/DDBJ databases">
        <title>Draft genome sequence of pheromone producing symbiont Morganella morganii, of the female New Zealand grass grub Costelytra giveni.</title>
        <authorList>
            <person name="Laugraud A."/>
            <person name="Young S.D."/>
            <person name="Hurst M.H."/>
        </authorList>
    </citation>
    <scope>NUCLEOTIDE SEQUENCE [LARGE SCALE GENOMIC DNA]</scope>
    <source>
        <strain evidence="1 2">MMsCG</strain>
    </source>
</reference>
<sequence>MSVKPSDFLDFAESVLSNNDEISCRNAISRSYYSLYHSVCEELKHCPPTSHYGVISYLRSNKENNKESLDPMVMRKVAAILEQTKKQRQVADYDLNHSIDDTDAKSTILLVKKGLTLL</sequence>
<evidence type="ECO:0008006" key="3">
    <source>
        <dbReference type="Google" id="ProtNLM"/>
    </source>
</evidence>
<comment type="caution">
    <text evidence="1">The sequence shown here is derived from an EMBL/GenBank/DDBJ whole genome shotgun (WGS) entry which is preliminary data.</text>
</comment>
<proteinExistence type="predicted"/>
<dbReference type="Proteomes" id="UP000286908">
    <property type="component" value="Unassembled WGS sequence"/>
</dbReference>
<dbReference type="AlphaFoldDB" id="A0A433ZPN2"/>
<dbReference type="OrthoDB" id="7030738at2"/>
<gene>
    <name evidence="1" type="ORF">CKG00_18615</name>
</gene>
<evidence type="ECO:0000313" key="1">
    <source>
        <dbReference type="EMBL" id="RUT64083.1"/>
    </source>
</evidence>
<evidence type="ECO:0000313" key="2">
    <source>
        <dbReference type="Proteomes" id="UP000286908"/>
    </source>
</evidence>
<accession>A0A433ZPN2</accession>
<dbReference type="Gene3D" id="1.20.120.330">
    <property type="entry name" value="Nucleotidyltransferases domain 2"/>
    <property type="match status" value="1"/>
</dbReference>
<dbReference type="EMBL" id="NRQY01000009">
    <property type="protein sequence ID" value="RUT64083.1"/>
    <property type="molecule type" value="Genomic_DNA"/>
</dbReference>
<organism evidence="1 2">
    <name type="scientific">Morganella morganii</name>
    <name type="common">Proteus morganii</name>
    <dbReference type="NCBI Taxonomy" id="582"/>
    <lineage>
        <taxon>Bacteria</taxon>
        <taxon>Pseudomonadati</taxon>
        <taxon>Pseudomonadota</taxon>
        <taxon>Gammaproteobacteria</taxon>
        <taxon>Enterobacterales</taxon>
        <taxon>Morganellaceae</taxon>
        <taxon>Morganella</taxon>
    </lineage>
</organism>
<name>A0A433ZPN2_MORMO</name>